<feature type="domain" description="MobA-like NTP transferase" evidence="3">
    <location>
        <begin position="7"/>
        <end position="126"/>
    </location>
</feature>
<sequence length="217" mass="24856">MSVIKHAIISAAGMGTRLGMNMPKCLVEVNGRKIIDYLLELLNNIEDIRIVVGFMEEEVINYVKSIRSDVIFVRNPDYKLTTNSYSVHLASKDLEEPFLIIDGDLIINKKSFEDFLSNCEKKPECSLIGITKSKTEEAVFTAIKKEENENYIKSFTREEQLDYEWSGLAYLNGIKIEKNGGYIFHELEKHLPIRCGIIECWEIDTPEDLENACLACY</sequence>
<evidence type="ECO:0000313" key="4">
    <source>
        <dbReference type="EMBL" id="MEA0974995.1"/>
    </source>
</evidence>
<dbReference type="GO" id="GO:0016740">
    <property type="term" value="F:transferase activity"/>
    <property type="evidence" value="ECO:0007669"/>
    <property type="project" value="UniProtKB-KW"/>
</dbReference>
<dbReference type="Pfam" id="PF12804">
    <property type="entry name" value="NTP_transf_3"/>
    <property type="match status" value="1"/>
</dbReference>
<keyword evidence="5" id="KW-1185">Reference proteome</keyword>
<dbReference type="EMBL" id="JAXUIA010000001">
    <property type="protein sequence ID" value="MEA0974995.1"/>
    <property type="molecule type" value="Genomic_DNA"/>
</dbReference>
<protein>
    <submittedName>
        <fullName evidence="4">NTP transferase domain-containing protein</fullName>
    </submittedName>
</protein>
<proteinExistence type="predicted"/>
<dbReference type="InterPro" id="IPR029044">
    <property type="entry name" value="Nucleotide-diphossugar_trans"/>
</dbReference>
<gene>
    <name evidence="4" type="ORF">U6C28_01700</name>
</gene>
<dbReference type="InterPro" id="IPR050065">
    <property type="entry name" value="GlmU-like"/>
</dbReference>
<evidence type="ECO:0000259" key="3">
    <source>
        <dbReference type="Pfam" id="PF12804"/>
    </source>
</evidence>
<organism evidence="4 5">
    <name type="scientific">Lysinibacillus irui</name>
    <dbReference type="NCBI Taxonomy" id="2998077"/>
    <lineage>
        <taxon>Bacteria</taxon>
        <taxon>Bacillati</taxon>
        <taxon>Bacillota</taxon>
        <taxon>Bacilli</taxon>
        <taxon>Bacillales</taxon>
        <taxon>Bacillaceae</taxon>
        <taxon>Lysinibacillus</taxon>
    </lineage>
</organism>
<dbReference type="PANTHER" id="PTHR43584:SF8">
    <property type="entry name" value="N-ACETYLMURAMATE ALPHA-1-PHOSPHATE URIDYLYLTRANSFERASE"/>
    <property type="match status" value="1"/>
</dbReference>
<evidence type="ECO:0000313" key="5">
    <source>
        <dbReference type="Proteomes" id="UP001289615"/>
    </source>
</evidence>
<reference evidence="4 5" key="1">
    <citation type="submission" date="2023-12" db="EMBL/GenBank/DDBJ databases">
        <title>Genome comparison identifies genes involved in endophytic behavior of Lysinibacillus irui and provides insights into its role as a plant-growth promoting bacterium.</title>
        <authorList>
            <person name="Hilario S."/>
            <person name="Matos I."/>
            <person name="Goncalves M.F.M."/>
            <person name="Pardo C.A."/>
            <person name="Santos M.J."/>
        </authorList>
    </citation>
    <scope>NUCLEOTIDE SEQUENCE [LARGE SCALE GENOMIC DNA]</scope>
    <source>
        <strain evidence="4 5">B3</strain>
    </source>
</reference>
<dbReference type="RefSeq" id="WP_322611297.1">
    <property type="nucleotide sequence ID" value="NZ_JAXLNX010000007.1"/>
</dbReference>
<keyword evidence="2" id="KW-0548">Nucleotidyltransferase</keyword>
<name>A0ABU5NG33_9BACI</name>
<dbReference type="Gene3D" id="3.90.550.10">
    <property type="entry name" value="Spore Coat Polysaccharide Biosynthesis Protein SpsA, Chain A"/>
    <property type="match status" value="1"/>
</dbReference>
<evidence type="ECO:0000256" key="1">
    <source>
        <dbReference type="ARBA" id="ARBA00022679"/>
    </source>
</evidence>
<dbReference type="SUPFAM" id="SSF53448">
    <property type="entry name" value="Nucleotide-diphospho-sugar transferases"/>
    <property type="match status" value="1"/>
</dbReference>
<dbReference type="PANTHER" id="PTHR43584">
    <property type="entry name" value="NUCLEOTIDYL TRANSFERASE"/>
    <property type="match status" value="1"/>
</dbReference>
<dbReference type="Proteomes" id="UP001289615">
    <property type="component" value="Unassembled WGS sequence"/>
</dbReference>
<evidence type="ECO:0000256" key="2">
    <source>
        <dbReference type="ARBA" id="ARBA00022695"/>
    </source>
</evidence>
<comment type="caution">
    <text evidence="4">The sequence shown here is derived from an EMBL/GenBank/DDBJ whole genome shotgun (WGS) entry which is preliminary data.</text>
</comment>
<accession>A0ABU5NG33</accession>
<dbReference type="InterPro" id="IPR025877">
    <property type="entry name" value="MobA-like_NTP_Trfase"/>
</dbReference>
<keyword evidence="1 4" id="KW-0808">Transferase</keyword>